<evidence type="ECO:0000313" key="1">
    <source>
        <dbReference type="EMBL" id="EHI59884.1"/>
    </source>
</evidence>
<dbReference type="HOGENOM" id="CLU_2329919_0_0_9"/>
<keyword evidence="2" id="KW-1185">Reference proteome</keyword>
<organism evidence="1 2">
    <name type="scientific">Hungatella hathewayi WAL-18680</name>
    <dbReference type="NCBI Taxonomy" id="742737"/>
    <lineage>
        <taxon>Bacteria</taxon>
        <taxon>Bacillati</taxon>
        <taxon>Bacillota</taxon>
        <taxon>Clostridia</taxon>
        <taxon>Lachnospirales</taxon>
        <taxon>Lachnospiraceae</taxon>
        <taxon>Hungatella</taxon>
    </lineage>
</organism>
<name>G5IF45_9FIRM</name>
<comment type="caution">
    <text evidence="1">The sequence shown here is derived from an EMBL/GenBank/DDBJ whole genome shotgun (WGS) entry which is preliminary data.</text>
</comment>
<sequence>MKALEHYIPVVAVADTFMTMRLIATIVPLLKQLLVEVAAVALEQMPGELPVMALQILAVAVALELAAELTEVESMVVTEAVVSPSLDGVIKRKGRLKI</sequence>
<gene>
    <name evidence="1" type="ORF">HMPREF9473_02122</name>
</gene>
<accession>G5IF45</accession>
<evidence type="ECO:0000313" key="2">
    <source>
        <dbReference type="Proteomes" id="UP000005384"/>
    </source>
</evidence>
<protein>
    <submittedName>
        <fullName evidence="1">Uncharacterized protein</fullName>
    </submittedName>
</protein>
<dbReference type="EMBL" id="ADLN01000043">
    <property type="protein sequence ID" value="EHI59884.1"/>
    <property type="molecule type" value="Genomic_DNA"/>
</dbReference>
<dbReference type="AlphaFoldDB" id="G5IF45"/>
<proteinExistence type="predicted"/>
<reference evidence="1 2" key="1">
    <citation type="submission" date="2011-08" db="EMBL/GenBank/DDBJ databases">
        <title>The Genome Sequence of Clostridium hathewayi WAL-18680.</title>
        <authorList>
            <consortium name="The Broad Institute Genome Sequencing Platform"/>
            <person name="Earl A."/>
            <person name="Ward D."/>
            <person name="Feldgarden M."/>
            <person name="Gevers D."/>
            <person name="Finegold S.M."/>
            <person name="Summanen P.H."/>
            <person name="Molitoris D.R."/>
            <person name="Song M."/>
            <person name="Daigneault M."/>
            <person name="Allen-Vercoe E."/>
            <person name="Young S.K."/>
            <person name="Zeng Q."/>
            <person name="Gargeya S."/>
            <person name="Fitzgerald M."/>
            <person name="Haas B."/>
            <person name="Abouelleil A."/>
            <person name="Alvarado L."/>
            <person name="Arachchi H.M."/>
            <person name="Berlin A."/>
            <person name="Brown A."/>
            <person name="Chapman S.B."/>
            <person name="Chen Z."/>
            <person name="Dunbar C."/>
            <person name="Freedman E."/>
            <person name="Gearin G."/>
            <person name="Gellesch M."/>
            <person name="Goldberg J."/>
            <person name="Griggs A."/>
            <person name="Gujja S."/>
            <person name="Heiman D."/>
            <person name="Howarth C."/>
            <person name="Larson L."/>
            <person name="Lui A."/>
            <person name="MacDonald P.J.P."/>
            <person name="Montmayeur A."/>
            <person name="Murphy C."/>
            <person name="Neiman D."/>
            <person name="Pearson M."/>
            <person name="Priest M."/>
            <person name="Roberts A."/>
            <person name="Saif S."/>
            <person name="Shea T."/>
            <person name="Shenoy N."/>
            <person name="Sisk P."/>
            <person name="Stolte C."/>
            <person name="Sykes S."/>
            <person name="Wortman J."/>
            <person name="Nusbaum C."/>
            <person name="Birren B."/>
        </authorList>
    </citation>
    <scope>NUCLEOTIDE SEQUENCE [LARGE SCALE GENOMIC DNA]</scope>
    <source>
        <strain evidence="1 2">WAL-18680</strain>
    </source>
</reference>
<dbReference type="Proteomes" id="UP000005384">
    <property type="component" value="Unassembled WGS sequence"/>
</dbReference>